<evidence type="ECO:0000259" key="2">
    <source>
        <dbReference type="Pfam" id="PF13786"/>
    </source>
</evidence>
<keyword evidence="1" id="KW-0472">Membrane</keyword>
<dbReference type="EMBL" id="CP126114">
    <property type="protein sequence ID" value="WHY85925.1"/>
    <property type="molecule type" value="Genomic_DNA"/>
</dbReference>
<keyword evidence="1" id="KW-1133">Transmembrane helix</keyword>
<proteinExistence type="predicted"/>
<feature type="domain" description="DUF4179" evidence="2">
    <location>
        <begin position="42"/>
        <end position="135"/>
    </location>
</feature>
<dbReference type="AlphaFoldDB" id="A0AA95MLW6"/>
<feature type="transmembrane region" description="Helical" evidence="1">
    <location>
        <begin position="49"/>
        <end position="68"/>
    </location>
</feature>
<dbReference type="KEGG" id="nnv:QNH39_25675"/>
<dbReference type="RefSeq" id="WP_066093177.1">
    <property type="nucleotide sequence ID" value="NZ_CP126114.1"/>
</dbReference>
<sequence>MENEKIIKHLDNALEKQIPDVWDELNKKIDQLGDNSMTISKKKSFSRRILLTAAACLIAASSLAFSPVRAAIQNVYDKIFSSEHIDDSGLKSALINGLGQEINKIYYDKDHDITVHFNSILMDDKEAKLLVTFESKKTNLKNYYLDLFEGFTSMNLVVGNEERKLKNIGWGSHYYDEKANKVAEALSFESISTFQGDEVHLKLKDLTIHGNNGASRVETVWPLDFKLSKEAVGGRETFDVSKEFTFKNETYQVKRVEFSPLETRVVVTGTDIKPHIENGVAYDVFSKLQLQFLNARKIDKEKGYTVDYKKSGVFLNSAGKMADPIFSKAEADGPRDQYVLYFAPIKDRQNCILQVGDLKIKLR</sequence>
<evidence type="ECO:0000256" key="1">
    <source>
        <dbReference type="SAM" id="Phobius"/>
    </source>
</evidence>
<dbReference type="Pfam" id="PF13786">
    <property type="entry name" value="DUF4179"/>
    <property type="match status" value="1"/>
</dbReference>
<evidence type="ECO:0000313" key="4">
    <source>
        <dbReference type="Proteomes" id="UP001178288"/>
    </source>
</evidence>
<keyword evidence="4" id="KW-1185">Reference proteome</keyword>
<reference evidence="3" key="1">
    <citation type="submission" date="2023-05" db="EMBL/GenBank/DDBJ databases">
        <title>Comparative genomics of Bacillaceae isolates and their secondary metabolite potential.</title>
        <authorList>
            <person name="Song L."/>
            <person name="Nielsen L.J."/>
            <person name="Mohite O."/>
            <person name="Xu X."/>
            <person name="Weber T."/>
            <person name="Kovacs A.T."/>
        </authorList>
    </citation>
    <scope>NUCLEOTIDE SEQUENCE</scope>
    <source>
        <strain evidence="3">XLM17</strain>
    </source>
</reference>
<gene>
    <name evidence="3" type="ORF">QNH39_25675</name>
</gene>
<organism evidence="3 4">
    <name type="scientific">Neobacillus novalis</name>
    <dbReference type="NCBI Taxonomy" id="220687"/>
    <lineage>
        <taxon>Bacteria</taxon>
        <taxon>Bacillati</taxon>
        <taxon>Bacillota</taxon>
        <taxon>Bacilli</taxon>
        <taxon>Bacillales</taxon>
        <taxon>Bacillaceae</taxon>
        <taxon>Neobacillus</taxon>
    </lineage>
</organism>
<dbReference type="Proteomes" id="UP001178288">
    <property type="component" value="Chromosome"/>
</dbReference>
<accession>A0AA95MLW6</accession>
<name>A0AA95MLW6_9BACI</name>
<dbReference type="InterPro" id="IPR025436">
    <property type="entry name" value="DUF4179"/>
</dbReference>
<protein>
    <submittedName>
        <fullName evidence="3">DUF4179 domain-containing protein</fullName>
    </submittedName>
</protein>
<keyword evidence="1" id="KW-0812">Transmembrane</keyword>
<evidence type="ECO:0000313" key="3">
    <source>
        <dbReference type="EMBL" id="WHY85925.1"/>
    </source>
</evidence>